<name>F1T6E2_9ACTN</name>
<evidence type="ECO:0000256" key="1">
    <source>
        <dbReference type="ARBA" id="ARBA00022630"/>
    </source>
</evidence>
<dbReference type="Gene3D" id="3.50.50.60">
    <property type="entry name" value="FAD/NAD(P)-binding domain"/>
    <property type="match status" value="3"/>
</dbReference>
<dbReference type="OrthoDB" id="9806724at2"/>
<keyword evidence="6" id="KW-1185">Reference proteome</keyword>
<protein>
    <submittedName>
        <fullName evidence="5">FAD binding domain protein</fullName>
    </submittedName>
</protein>
<evidence type="ECO:0000259" key="4">
    <source>
        <dbReference type="Pfam" id="PF02910"/>
    </source>
</evidence>
<dbReference type="Gene3D" id="1.20.58.100">
    <property type="entry name" value="Fumarate reductase/succinate dehydrogenase flavoprotein-like, C-terminal domain"/>
    <property type="match status" value="1"/>
</dbReference>
<dbReference type="RefSeq" id="WP_006303246.1">
    <property type="nucleotide sequence ID" value="NZ_ACGK02000002.1"/>
</dbReference>
<dbReference type="PANTHER" id="PTHR11632">
    <property type="entry name" value="SUCCINATE DEHYDROGENASE 2 FLAVOPROTEIN SUBUNIT"/>
    <property type="match status" value="1"/>
</dbReference>
<dbReference type="SUPFAM" id="SSF46977">
    <property type="entry name" value="Succinate dehydrogenase/fumarate reductase flavoprotein C-terminal domain"/>
    <property type="match status" value="1"/>
</dbReference>
<dbReference type="InterPro" id="IPR037099">
    <property type="entry name" value="Fum_R/Succ_DH_flav-like_C_sf"/>
</dbReference>
<dbReference type="InterPro" id="IPR030664">
    <property type="entry name" value="SdhA/FrdA/AprA"/>
</dbReference>
<dbReference type="EMBL" id="ACGK02000002">
    <property type="protein sequence ID" value="EGF23047.1"/>
    <property type="molecule type" value="Genomic_DNA"/>
</dbReference>
<dbReference type="PANTHER" id="PTHR11632:SF51">
    <property type="entry name" value="SUCCINATE DEHYDROGENASE [UBIQUINONE] FLAVOPROTEIN SUBUNIT, MITOCHONDRIAL"/>
    <property type="match status" value="1"/>
</dbReference>
<dbReference type="PRINTS" id="PR00368">
    <property type="entry name" value="FADPNR"/>
</dbReference>
<comment type="caution">
    <text evidence="5">The sequence shown here is derived from an EMBL/GenBank/DDBJ whole genome shotgun (WGS) entry which is preliminary data.</text>
</comment>
<dbReference type="InterPro" id="IPR015939">
    <property type="entry name" value="Fum_Rdtase/Succ_DH_flav-like_C"/>
</dbReference>
<evidence type="ECO:0000313" key="5">
    <source>
        <dbReference type="EMBL" id="EGF23047.1"/>
    </source>
</evidence>
<reference evidence="5 6" key="1">
    <citation type="submission" date="2011-02" db="EMBL/GenBank/DDBJ databases">
        <authorList>
            <person name="Muzny D."/>
            <person name="Qin X."/>
            <person name="Buhay C."/>
            <person name="Dugan-Rocha S."/>
            <person name="Ding Y."/>
            <person name="Chen G."/>
            <person name="Hawes A."/>
            <person name="Holder M."/>
            <person name="Jhangiani S."/>
            <person name="Johnson A."/>
            <person name="Khan Z."/>
            <person name="Li Z."/>
            <person name="Liu W."/>
            <person name="Liu X."/>
            <person name="Perez L."/>
            <person name="Shen H."/>
            <person name="Wang Q."/>
            <person name="Watt J."/>
            <person name="Xi L."/>
            <person name="Xin Y."/>
            <person name="Zhou J."/>
            <person name="Deng J."/>
            <person name="Jiang H."/>
            <person name="Liu Y."/>
            <person name="Qu J."/>
            <person name="Song X.-Z."/>
            <person name="Zhang L."/>
            <person name="Villasana D."/>
            <person name="Johnson A."/>
            <person name="Liu J."/>
            <person name="Liyanage D."/>
            <person name="Lorensuhewa L."/>
            <person name="Robinson T."/>
            <person name="Song A."/>
            <person name="Song B.-B."/>
            <person name="Dinh H."/>
            <person name="Thornton R."/>
            <person name="Coyle M."/>
            <person name="Francisco L."/>
            <person name="Jackson L."/>
            <person name="Javaid M."/>
            <person name="Korchina V."/>
            <person name="Kovar C."/>
            <person name="Mata R."/>
            <person name="Mathew T."/>
            <person name="Ngo R."/>
            <person name="Nguyen L."/>
            <person name="Nguyen N."/>
            <person name="Okwuonu G."/>
            <person name="Ongeri F."/>
            <person name="Pham C."/>
            <person name="Simmons D."/>
            <person name="Wilczek-Boney K."/>
            <person name="Hale W."/>
            <person name="Jakkamsetti A."/>
            <person name="Pham P."/>
            <person name="Ruth R."/>
            <person name="San Lucas F."/>
            <person name="Warren J."/>
            <person name="Zhang J."/>
            <person name="Zhao Z."/>
            <person name="Zhou C."/>
            <person name="Zhu D."/>
            <person name="Lee S."/>
            <person name="Bess C."/>
            <person name="Blankenburg K."/>
            <person name="Forbes L."/>
            <person name="Fu Q."/>
            <person name="Gubbala S."/>
            <person name="Hirani K."/>
            <person name="Jayaseelan J.C."/>
            <person name="Lara F."/>
            <person name="Munidasa M."/>
            <person name="Palculict T."/>
            <person name="Patil S."/>
            <person name="Pu L.-L."/>
            <person name="Saada N."/>
            <person name="Tang L."/>
            <person name="Weissenberger G."/>
            <person name="Zhu Y."/>
            <person name="Hemphill L."/>
            <person name="Shang Y."/>
            <person name="Youmans B."/>
            <person name="Ayvaz T."/>
            <person name="Ross M."/>
            <person name="Santibanez J."/>
            <person name="Aqrawi P."/>
            <person name="Gross S."/>
            <person name="Joshi V."/>
            <person name="Fowler G."/>
            <person name="Nazareth L."/>
            <person name="Reid J."/>
            <person name="Worley K."/>
            <person name="Petrosino J."/>
            <person name="Highlander S."/>
            <person name="Gibbs R."/>
        </authorList>
    </citation>
    <scope>NUCLEOTIDE SEQUENCE [LARGE SCALE GENOMIC DNA]</scope>
    <source>
        <strain evidence="5 6">DSM 15829</strain>
    </source>
</reference>
<dbReference type="Pfam" id="PF00890">
    <property type="entry name" value="FAD_binding_2"/>
    <property type="match status" value="2"/>
</dbReference>
<dbReference type="AlphaFoldDB" id="F1T6E2"/>
<dbReference type="Pfam" id="PF02910">
    <property type="entry name" value="Succ_DH_flav_C"/>
    <property type="match status" value="1"/>
</dbReference>
<dbReference type="InterPro" id="IPR036188">
    <property type="entry name" value="FAD/NAD-bd_sf"/>
</dbReference>
<dbReference type="GeneID" id="93210481"/>
<gene>
    <name evidence="5" type="ORF">HMPREF0091_11042</name>
</gene>
<sequence>MHASTLQVDVLVIGAGLAGTQAAYAAAQLGARVAITSSSHIFSGSSFSRSTYEMNVLKPPRDSEKDELIHTIEAVGQNVTDHELVKTMIDHIADAHENLKHQKLSLIHPRGEEAQTYIPSFDHRRRPWCKIEPKRYRHALERKFHELDIIEKPHLQLVDLVERGQRVLAEDVWDRDFFTRCTSKHMPKDYAWSNKPQDTHVDAHTHAPEQAVKEAAEHVICGALFFETNTNRFVYIKATSIIMATGGFTSIFKRSLSARTGAGNIHAVLLSHGLCMSNLEFMQIVPAFHSNHAPIICNRNMFKWADFYADDTLIHPQHTGDKDLLEHRSQYSPFTSRLSSKSFDLQLAYQSLNHQLSLLYTRLPNRLPQSVLTYINMLKASKLSMHKRLNFDLYAYTSNGGVVIDSHALARTACNQNIKGLFAAGEIAAGMQGADRLGAMSSTSCIVFGQISGFEAATYARAQQAHKPLDSTNTRDVYIDSRTHTLYTEQAQLSLCASAQAPQVEETLHMLMTRQCFLIKDAPSCKRALSSITYLHKVLASTKEPTAQYRDVMYTLAVQQQLIIAKMFILASLKRNESRGSFYRSDFPKRSSSMAFPSYSWIES</sequence>
<organism evidence="5 6">
    <name type="scientific">Fannyhessea vaginae DSM 15829</name>
    <dbReference type="NCBI Taxonomy" id="525256"/>
    <lineage>
        <taxon>Bacteria</taxon>
        <taxon>Bacillati</taxon>
        <taxon>Actinomycetota</taxon>
        <taxon>Coriobacteriia</taxon>
        <taxon>Coriobacteriales</taxon>
        <taxon>Atopobiaceae</taxon>
        <taxon>Fannyhessea</taxon>
    </lineage>
</organism>
<accession>F1T6E2</accession>
<feature type="domain" description="Fumarate reductase/succinate dehydrogenase flavoprotein-like C-terminal" evidence="4">
    <location>
        <begin position="506"/>
        <end position="591"/>
    </location>
</feature>
<dbReference type="Proteomes" id="UP000005947">
    <property type="component" value="Unassembled WGS sequence"/>
</dbReference>
<keyword evidence="1" id="KW-0285">Flavoprotein</keyword>
<dbReference type="InterPro" id="IPR003953">
    <property type="entry name" value="FAD-dep_OxRdtase_2_FAD-bd"/>
</dbReference>
<dbReference type="SUPFAM" id="SSF51905">
    <property type="entry name" value="FAD/NAD(P)-binding domain"/>
    <property type="match status" value="1"/>
</dbReference>
<feature type="domain" description="FAD-dependent oxidoreductase 2 FAD-binding" evidence="3">
    <location>
        <begin position="398"/>
        <end position="441"/>
    </location>
</feature>
<feature type="domain" description="FAD-dependent oxidoreductase 2 FAD-binding" evidence="3">
    <location>
        <begin position="9"/>
        <end position="288"/>
    </location>
</feature>
<keyword evidence="2" id="KW-0560">Oxidoreductase</keyword>
<dbReference type="GO" id="GO:0016491">
    <property type="term" value="F:oxidoreductase activity"/>
    <property type="evidence" value="ECO:0007669"/>
    <property type="project" value="UniProtKB-KW"/>
</dbReference>
<proteinExistence type="predicted"/>
<evidence type="ECO:0000259" key="3">
    <source>
        <dbReference type="Pfam" id="PF00890"/>
    </source>
</evidence>
<dbReference type="eggNOG" id="COG1053">
    <property type="taxonomic scope" value="Bacteria"/>
</dbReference>
<evidence type="ECO:0000256" key="2">
    <source>
        <dbReference type="ARBA" id="ARBA00023002"/>
    </source>
</evidence>
<evidence type="ECO:0000313" key="6">
    <source>
        <dbReference type="Proteomes" id="UP000005947"/>
    </source>
</evidence>